<evidence type="ECO:0000256" key="4">
    <source>
        <dbReference type="ARBA" id="ARBA00022475"/>
    </source>
</evidence>
<dbReference type="InterPro" id="IPR013563">
    <property type="entry name" value="Oligopep_ABC_C"/>
</dbReference>
<evidence type="ECO:0000313" key="9">
    <source>
        <dbReference type="EMBL" id="GID13450.1"/>
    </source>
</evidence>
<accession>A0A8J3J7H8</accession>
<evidence type="ECO:0000256" key="1">
    <source>
        <dbReference type="ARBA" id="ARBA00004202"/>
    </source>
</evidence>
<dbReference type="NCBIfam" id="TIGR01727">
    <property type="entry name" value="oligo_HPY"/>
    <property type="match status" value="1"/>
</dbReference>
<dbReference type="GO" id="GO:0015833">
    <property type="term" value="P:peptide transport"/>
    <property type="evidence" value="ECO:0007669"/>
    <property type="project" value="InterPro"/>
</dbReference>
<dbReference type="PROSITE" id="PS50893">
    <property type="entry name" value="ABC_TRANSPORTER_2"/>
    <property type="match status" value="1"/>
</dbReference>
<dbReference type="GO" id="GO:0016887">
    <property type="term" value="F:ATP hydrolysis activity"/>
    <property type="evidence" value="ECO:0007669"/>
    <property type="project" value="InterPro"/>
</dbReference>
<evidence type="ECO:0000256" key="5">
    <source>
        <dbReference type="ARBA" id="ARBA00022741"/>
    </source>
</evidence>
<dbReference type="Pfam" id="PF00005">
    <property type="entry name" value="ABC_tran"/>
    <property type="match status" value="1"/>
</dbReference>
<dbReference type="EMBL" id="BOMB01000024">
    <property type="protein sequence ID" value="GID13450.1"/>
    <property type="molecule type" value="Genomic_DNA"/>
</dbReference>
<keyword evidence="6 9" id="KW-0067">ATP-binding</keyword>
<dbReference type="GO" id="GO:0005524">
    <property type="term" value="F:ATP binding"/>
    <property type="evidence" value="ECO:0007669"/>
    <property type="project" value="UniProtKB-KW"/>
</dbReference>
<dbReference type="PANTHER" id="PTHR43297">
    <property type="entry name" value="OLIGOPEPTIDE TRANSPORT ATP-BINDING PROTEIN APPD"/>
    <property type="match status" value="1"/>
</dbReference>
<keyword evidence="5" id="KW-0547">Nucleotide-binding</keyword>
<keyword evidence="7" id="KW-0472">Membrane</keyword>
<evidence type="ECO:0000256" key="3">
    <source>
        <dbReference type="ARBA" id="ARBA00022448"/>
    </source>
</evidence>
<dbReference type="FunFam" id="3.40.50.300:FF:000016">
    <property type="entry name" value="Oligopeptide ABC transporter ATP-binding component"/>
    <property type="match status" value="1"/>
</dbReference>
<dbReference type="Gene3D" id="3.40.50.300">
    <property type="entry name" value="P-loop containing nucleotide triphosphate hydrolases"/>
    <property type="match status" value="1"/>
</dbReference>
<dbReference type="InterPro" id="IPR027417">
    <property type="entry name" value="P-loop_NTPase"/>
</dbReference>
<keyword evidence="10" id="KW-1185">Reference proteome</keyword>
<sequence>MDYLTGSGAVHAVDGVSLTLRRGEILGLAGESGSGKSTLANAVARLLRPPAVVTAGSVTYHRADGSATDLLRMGKQELRRFRWKELAVVFQSAMNSLNPVTTVGSQVDDVLRAHDRSMSTVERRDRAVELLRRVGISADRAKSYPHELSGGMRQRAAIAIALALNPEIIIMDEPTTALDVVVQRDILREIKALREEYGFAVVFITHDLSLLLSMADRIAVMYAGQLVEHGAARDVHDHPRHPYTLGLLRSFPKLRGPREELLGIPGTPPDLRDLPPGCPFHPRCRFAVDACSAEQPELTEVHSGQWAACLAHGPSYGPVPVELSAGGSR</sequence>
<dbReference type="CDD" id="cd03257">
    <property type="entry name" value="ABC_NikE_OppD_transporters"/>
    <property type="match status" value="1"/>
</dbReference>
<comment type="subcellular location">
    <subcellularLocation>
        <location evidence="1">Cell membrane</location>
        <topology evidence="1">Peripheral membrane protein</topology>
    </subcellularLocation>
</comment>
<dbReference type="PROSITE" id="PS00211">
    <property type="entry name" value="ABC_TRANSPORTER_1"/>
    <property type="match status" value="1"/>
</dbReference>
<dbReference type="InterPro" id="IPR003439">
    <property type="entry name" value="ABC_transporter-like_ATP-bd"/>
</dbReference>
<gene>
    <name evidence="9" type="ORF">Aru02nite_43390</name>
</gene>
<keyword evidence="4" id="KW-1003">Cell membrane</keyword>
<dbReference type="SUPFAM" id="SSF52540">
    <property type="entry name" value="P-loop containing nucleoside triphosphate hydrolases"/>
    <property type="match status" value="1"/>
</dbReference>
<evidence type="ECO:0000313" key="10">
    <source>
        <dbReference type="Proteomes" id="UP000612808"/>
    </source>
</evidence>
<feature type="domain" description="ABC transporter" evidence="8">
    <location>
        <begin position="1"/>
        <end position="248"/>
    </location>
</feature>
<keyword evidence="3" id="KW-0813">Transport</keyword>
<dbReference type="Pfam" id="PF08352">
    <property type="entry name" value="oligo_HPY"/>
    <property type="match status" value="1"/>
</dbReference>
<comment type="caution">
    <text evidence="9">The sequence shown here is derived from an EMBL/GenBank/DDBJ whole genome shotgun (WGS) entry which is preliminary data.</text>
</comment>
<dbReference type="PANTHER" id="PTHR43297:SF2">
    <property type="entry name" value="DIPEPTIDE TRANSPORT ATP-BINDING PROTEIN DPPD"/>
    <property type="match status" value="1"/>
</dbReference>
<proteinExistence type="inferred from homology"/>
<comment type="similarity">
    <text evidence="2">Belongs to the ABC transporter superfamily.</text>
</comment>
<dbReference type="GO" id="GO:0005886">
    <property type="term" value="C:plasma membrane"/>
    <property type="evidence" value="ECO:0007669"/>
    <property type="project" value="UniProtKB-SubCell"/>
</dbReference>
<dbReference type="InterPro" id="IPR003593">
    <property type="entry name" value="AAA+_ATPase"/>
</dbReference>
<organism evidence="9 10">
    <name type="scientific">Actinocatenispora rupis</name>
    <dbReference type="NCBI Taxonomy" id="519421"/>
    <lineage>
        <taxon>Bacteria</taxon>
        <taxon>Bacillati</taxon>
        <taxon>Actinomycetota</taxon>
        <taxon>Actinomycetes</taxon>
        <taxon>Micromonosporales</taxon>
        <taxon>Micromonosporaceae</taxon>
        <taxon>Actinocatenispora</taxon>
    </lineage>
</organism>
<dbReference type="Proteomes" id="UP000612808">
    <property type="component" value="Unassembled WGS sequence"/>
</dbReference>
<dbReference type="AlphaFoldDB" id="A0A8J3J7H8"/>
<evidence type="ECO:0000256" key="6">
    <source>
        <dbReference type="ARBA" id="ARBA00022840"/>
    </source>
</evidence>
<reference evidence="9" key="1">
    <citation type="submission" date="2021-01" db="EMBL/GenBank/DDBJ databases">
        <title>Whole genome shotgun sequence of Actinocatenispora rupis NBRC 107355.</title>
        <authorList>
            <person name="Komaki H."/>
            <person name="Tamura T."/>
        </authorList>
    </citation>
    <scope>NUCLEOTIDE SEQUENCE</scope>
    <source>
        <strain evidence="9">NBRC 107355</strain>
    </source>
</reference>
<protein>
    <submittedName>
        <fullName evidence="9">Dipeptide/oligopeptide/nickel ABC transporter ATP-binding protein</fullName>
    </submittedName>
</protein>
<evidence type="ECO:0000259" key="8">
    <source>
        <dbReference type="PROSITE" id="PS50893"/>
    </source>
</evidence>
<dbReference type="SMART" id="SM00382">
    <property type="entry name" value="AAA"/>
    <property type="match status" value="1"/>
</dbReference>
<dbReference type="InterPro" id="IPR017871">
    <property type="entry name" value="ABC_transporter-like_CS"/>
</dbReference>
<evidence type="ECO:0000256" key="7">
    <source>
        <dbReference type="ARBA" id="ARBA00023136"/>
    </source>
</evidence>
<dbReference type="InterPro" id="IPR050388">
    <property type="entry name" value="ABC_Ni/Peptide_Import"/>
</dbReference>
<name>A0A8J3J7H8_9ACTN</name>
<evidence type="ECO:0000256" key="2">
    <source>
        <dbReference type="ARBA" id="ARBA00005417"/>
    </source>
</evidence>